<dbReference type="Gene3D" id="3.40.50.2000">
    <property type="entry name" value="Glycogen Phosphorylase B"/>
    <property type="match status" value="2"/>
</dbReference>
<dbReference type="Pfam" id="PF13692">
    <property type="entry name" value="Glyco_trans_1_4"/>
    <property type="match status" value="1"/>
</dbReference>
<comment type="caution">
    <text evidence="1">The sequence shown here is derived from an EMBL/GenBank/DDBJ whole genome shotgun (WGS) entry which is preliminary data.</text>
</comment>
<dbReference type="Proteomes" id="UP000589620">
    <property type="component" value="Unassembled WGS sequence"/>
</dbReference>
<keyword evidence="2" id="KW-1185">Reference proteome</keyword>
<dbReference type="GO" id="GO:0016740">
    <property type="term" value="F:transferase activity"/>
    <property type="evidence" value="ECO:0007669"/>
    <property type="project" value="UniProtKB-KW"/>
</dbReference>
<dbReference type="EMBL" id="JACCBJ010000001">
    <property type="protein sequence ID" value="NYD74633.1"/>
    <property type="molecule type" value="Genomic_DNA"/>
</dbReference>
<name>A0A852T182_9MICO</name>
<keyword evidence="1" id="KW-0808">Transferase</keyword>
<proteinExistence type="predicted"/>
<dbReference type="AlphaFoldDB" id="A0A852T182"/>
<sequence length="341" mass="38670">MTEPERIVVQQSFPDPRPTTNPYIVMLRDALTATPGLEVRTFSWRRALLGRYDVFHAHWPEILVAGQSPAKALVRQGLTVVLLLKLRVTRTPIVRTVHNLHLPEGISRRERAILRWFDRRTTLRIRLNPTTRFPDGTAYETILHGDYREWFGRYPRPEREPGRLGYFGLIRRYKGVEQLLEVFSRVPGDDLRLTVAGKPSTEELAETIRALADRDERVRVQLSFLQDSELADLVGRSELIVLPYRDMHNSGGVLTALSLDRPVLVPDNATTAALAEEVGPAWVSRYADLTPEVIREAAEHAREVEGRPDLSARSWADAGPQHATAYRRAIGLLRRGRAVSS</sequence>
<protein>
    <submittedName>
        <fullName evidence="1">Glycosyltransferase involved in cell wall biosynthesis</fullName>
    </submittedName>
</protein>
<evidence type="ECO:0000313" key="2">
    <source>
        <dbReference type="Proteomes" id="UP000589620"/>
    </source>
</evidence>
<dbReference type="SUPFAM" id="SSF53756">
    <property type="entry name" value="UDP-Glycosyltransferase/glycogen phosphorylase"/>
    <property type="match status" value="1"/>
</dbReference>
<dbReference type="RefSeq" id="WP_179456553.1">
    <property type="nucleotide sequence ID" value="NZ_BAAAPX010000001.1"/>
</dbReference>
<reference evidence="1 2" key="1">
    <citation type="submission" date="2020-07" db="EMBL/GenBank/DDBJ databases">
        <title>Sequencing the genomes of 1000 actinobacteria strains.</title>
        <authorList>
            <person name="Klenk H.-P."/>
        </authorList>
    </citation>
    <scope>NUCLEOTIDE SEQUENCE [LARGE SCALE GENOMIC DNA]</scope>
    <source>
        <strain evidence="1 2">DSM 23871</strain>
    </source>
</reference>
<accession>A0A852T182</accession>
<gene>
    <name evidence="1" type="ORF">BJ963_002152</name>
</gene>
<organism evidence="1 2">
    <name type="scientific">Leifsonia soli</name>
    <dbReference type="NCBI Taxonomy" id="582665"/>
    <lineage>
        <taxon>Bacteria</taxon>
        <taxon>Bacillati</taxon>
        <taxon>Actinomycetota</taxon>
        <taxon>Actinomycetes</taxon>
        <taxon>Micrococcales</taxon>
        <taxon>Microbacteriaceae</taxon>
        <taxon>Leifsonia</taxon>
    </lineage>
</organism>
<evidence type="ECO:0000313" key="1">
    <source>
        <dbReference type="EMBL" id="NYD74633.1"/>
    </source>
</evidence>